<dbReference type="Proteomes" id="UP000735302">
    <property type="component" value="Unassembled WGS sequence"/>
</dbReference>
<dbReference type="EMBL" id="BLXT01001714">
    <property type="protein sequence ID" value="GFN87402.1"/>
    <property type="molecule type" value="Genomic_DNA"/>
</dbReference>
<organism evidence="2 3">
    <name type="scientific">Plakobranchus ocellatus</name>
    <dbReference type="NCBI Taxonomy" id="259542"/>
    <lineage>
        <taxon>Eukaryota</taxon>
        <taxon>Metazoa</taxon>
        <taxon>Spiralia</taxon>
        <taxon>Lophotrochozoa</taxon>
        <taxon>Mollusca</taxon>
        <taxon>Gastropoda</taxon>
        <taxon>Heterobranchia</taxon>
        <taxon>Euthyneura</taxon>
        <taxon>Panpulmonata</taxon>
        <taxon>Sacoglossa</taxon>
        <taxon>Placobranchoidea</taxon>
        <taxon>Plakobranchidae</taxon>
        <taxon>Plakobranchus</taxon>
    </lineage>
</organism>
<evidence type="ECO:0000313" key="3">
    <source>
        <dbReference type="Proteomes" id="UP000735302"/>
    </source>
</evidence>
<keyword evidence="1" id="KW-0812">Transmembrane</keyword>
<comment type="caution">
    <text evidence="2">The sequence shown here is derived from an EMBL/GenBank/DDBJ whole genome shotgun (WGS) entry which is preliminary data.</text>
</comment>
<evidence type="ECO:0000256" key="1">
    <source>
        <dbReference type="SAM" id="Phobius"/>
    </source>
</evidence>
<keyword evidence="1" id="KW-1133">Transmembrane helix</keyword>
<evidence type="ECO:0000313" key="2">
    <source>
        <dbReference type="EMBL" id="GFN87402.1"/>
    </source>
</evidence>
<gene>
    <name evidence="2" type="ORF">PoB_001390800</name>
</gene>
<dbReference type="AlphaFoldDB" id="A0AAV3YYG2"/>
<proteinExistence type="predicted"/>
<keyword evidence="1" id="KW-0472">Membrane</keyword>
<reference evidence="2 3" key="1">
    <citation type="journal article" date="2021" name="Elife">
        <title>Chloroplast acquisition without the gene transfer in kleptoplastic sea slugs, Plakobranchus ocellatus.</title>
        <authorList>
            <person name="Maeda T."/>
            <person name="Takahashi S."/>
            <person name="Yoshida T."/>
            <person name="Shimamura S."/>
            <person name="Takaki Y."/>
            <person name="Nagai Y."/>
            <person name="Toyoda A."/>
            <person name="Suzuki Y."/>
            <person name="Arimoto A."/>
            <person name="Ishii H."/>
            <person name="Satoh N."/>
            <person name="Nishiyama T."/>
            <person name="Hasebe M."/>
            <person name="Maruyama T."/>
            <person name="Minagawa J."/>
            <person name="Obokata J."/>
            <person name="Shigenobu S."/>
        </authorList>
    </citation>
    <scope>NUCLEOTIDE SEQUENCE [LARGE SCALE GENOMIC DNA]</scope>
</reference>
<keyword evidence="3" id="KW-1185">Reference proteome</keyword>
<accession>A0AAV3YYG2</accession>
<name>A0AAV3YYG2_9GAST</name>
<sequence>MSRWPSFDLFNDVDKTKGAALNVRQSPGGYFYFWNLLVPLSVLINVYYCGLGSHEASLLLALCVGPHFYSWLVQVRALSTEGLLVHFLNTFGNIHYDVTQRIMLQGSKAHPLQSYRRRLAGSPADFRASPLAIALLTPRLIC</sequence>
<protein>
    <submittedName>
        <fullName evidence="2">Uncharacterized protein</fullName>
    </submittedName>
</protein>
<feature type="transmembrane region" description="Helical" evidence="1">
    <location>
        <begin position="31"/>
        <end position="50"/>
    </location>
</feature>